<keyword evidence="5" id="KW-1185">Reference proteome</keyword>
<feature type="domain" description="Zn(2)-C6 fungal-type" evidence="3">
    <location>
        <begin position="48"/>
        <end position="77"/>
    </location>
</feature>
<dbReference type="Proteomes" id="UP000756132">
    <property type="component" value="Chromosome 2"/>
</dbReference>
<dbReference type="OMA" id="CYELAMQ"/>
<dbReference type="Pfam" id="PF00172">
    <property type="entry name" value="Zn_clus"/>
    <property type="match status" value="1"/>
</dbReference>
<sequence>MSEVYSPVDSQAGDEPGAPVLTRRATIGDPVYDNQVQVRQRRKASVVACDRCRKRKIRCDGHQPCATCARFNVRCARPEAGRERSSSSAEHSALADRVRMLEATLAAVTSNNAAQSFFEGSEMLGEASSRPTLQIDTSFDDSSLSRSFSFNDLNAPETDDSSSLMVPSIQITAPHGSIPSSPLAISPSSLYTGTTRASTPDPMSAMSMTFDSLGTGMLAPSSTGHARTPAVSQWAEVYDRGNTLQTPGSTHGSGWISRRSSISSFGGLDQGICDMNIDMPPMSPQTGDWNFQDPFDHSSMLGHNGLAAEHRMPPIAQAEALSQRAFGHGDMPIDQTAFKVCLGAAYDAANHSNTMSSSNMPSAAQLMLLTLTPFSLRMARCLAFLVLTIGSKVDISVGGGNIVLEDCYAIAQEQMRTTDFWAEPGAQKAASLLGILSSISMQ</sequence>
<dbReference type="SMART" id="SM00066">
    <property type="entry name" value="GAL4"/>
    <property type="match status" value="1"/>
</dbReference>
<dbReference type="CDD" id="cd00067">
    <property type="entry name" value="GAL4"/>
    <property type="match status" value="1"/>
</dbReference>
<dbReference type="GO" id="GO:0000981">
    <property type="term" value="F:DNA-binding transcription factor activity, RNA polymerase II-specific"/>
    <property type="evidence" value="ECO:0007669"/>
    <property type="project" value="InterPro"/>
</dbReference>
<name>A0A9Q8P5K5_PASFU</name>
<keyword evidence="1" id="KW-0539">Nucleus</keyword>
<dbReference type="Gene3D" id="4.10.240.10">
    <property type="entry name" value="Zn(2)-C6 fungal-type DNA-binding domain"/>
    <property type="match status" value="1"/>
</dbReference>
<dbReference type="GeneID" id="71982378"/>
<dbReference type="KEGG" id="ffu:CLAFUR5_02500"/>
<accession>A0A9Q8P5K5</accession>
<dbReference type="PROSITE" id="PS50048">
    <property type="entry name" value="ZN2_CY6_FUNGAL_2"/>
    <property type="match status" value="1"/>
</dbReference>
<dbReference type="RefSeq" id="XP_047758390.1">
    <property type="nucleotide sequence ID" value="XM_047901648.1"/>
</dbReference>
<dbReference type="InterPro" id="IPR050987">
    <property type="entry name" value="AtrR-like"/>
</dbReference>
<dbReference type="AlphaFoldDB" id="A0A9Q8P5K5"/>
<dbReference type="SUPFAM" id="SSF57701">
    <property type="entry name" value="Zn2/Cys6 DNA-binding domain"/>
    <property type="match status" value="1"/>
</dbReference>
<gene>
    <name evidence="4" type="ORF">CLAFUR5_02500</name>
</gene>
<feature type="region of interest" description="Disordered" evidence="2">
    <location>
        <begin position="1"/>
        <end position="21"/>
    </location>
</feature>
<organism evidence="4 5">
    <name type="scientific">Passalora fulva</name>
    <name type="common">Tomato leaf mold</name>
    <name type="synonym">Cladosporium fulvum</name>
    <dbReference type="NCBI Taxonomy" id="5499"/>
    <lineage>
        <taxon>Eukaryota</taxon>
        <taxon>Fungi</taxon>
        <taxon>Dikarya</taxon>
        <taxon>Ascomycota</taxon>
        <taxon>Pezizomycotina</taxon>
        <taxon>Dothideomycetes</taxon>
        <taxon>Dothideomycetidae</taxon>
        <taxon>Mycosphaerellales</taxon>
        <taxon>Mycosphaerellaceae</taxon>
        <taxon>Fulvia</taxon>
    </lineage>
</organism>
<dbReference type="PANTHER" id="PTHR46910:SF33">
    <property type="entry name" value="ZN(II)2CYS6 TRANSCRIPTION FACTOR (EUROFUNG)"/>
    <property type="match status" value="1"/>
</dbReference>
<dbReference type="PANTHER" id="PTHR46910">
    <property type="entry name" value="TRANSCRIPTION FACTOR PDR1"/>
    <property type="match status" value="1"/>
</dbReference>
<reference evidence="4" key="2">
    <citation type="journal article" date="2022" name="Microb. Genom.">
        <title>A chromosome-scale genome assembly of the tomato pathogen Cladosporium fulvum reveals a compartmentalized genome architecture and the presence of a dispensable chromosome.</title>
        <authorList>
            <person name="Zaccaron A.Z."/>
            <person name="Chen L.H."/>
            <person name="Samaras A."/>
            <person name="Stergiopoulos I."/>
        </authorList>
    </citation>
    <scope>NUCLEOTIDE SEQUENCE</scope>
    <source>
        <strain evidence="4">Race5_Kim</strain>
    </source>
</reference>
<dbReference type="InterPro" id="IPR036864">
    <property type="entry name" value="Zn2-C6_fun-type_DNA-bd_sf"/>
</dbReference>
<protein>
    <recommendedName>
        <fullName evidence="3">Zn(2)-C6 fungal-type domain-containing protein</fullName>
    </recommendedName>
</protein>
<proteinExistence type="predicted"/>
<dbReference type="GO" id="GO:0008270">
    <property type="term" value="F:zinc ion binding"/>
    <property type="evidence" value="ECO:0007669"/>
    <property type="project" value="InterPro"/>
</dbReference>
<reference evidence="4" key="1">
    <citation type="submission" date="2021-12" db="EMBL/GenBank/DDBJ databases">
        <authorList>
            <person name="Zaccaron A."/>
            <person name="Stergiopoulos I."/>
        </authorList>
    </citation>
    <scope>NUCLEOTIDE SEQUENCE</scope>
    <source>
        <strain evidence="4">Race5_Kim</strain>
    </source>
</reference>
<dbReference type="PROSITE" id="PS00463">
    <property type="entry name" value="ZN2_CY6_FUNGAL_1"/>
    <property type="match status" value="1"/>
</dbReference>
<dbReference type="OrthoDB" id="9986881at2759"/>
<evidence type="ECO:0000313" key="5">
    <source>
        <dbReference type="Proteomes" id="UP000756132"/>
    </source>
</evidence>
<evidence type="ECO:0000256" key="1">
    <source>
        <dbReference type="ARBA" id="ARBA00023242"/>
    </source>
</evidence>
<evidence type="ECO:0000313" key="4">
    <source>
        <dbReference type="EMBL" id="UJO14024.1"/>
    </source>
</evidence>
<evidence type="ECO:0000259" key="3">
    <source>
        <dbReference type="PROSITE" id="PS50048"/>
    </source>
</evidence>
<evidence type="ECO:0000256" key="2">
    <source>
        <dbReference type="SAM" id="MobiDB-lite"/>
    </source>
</evidence>
<dbReference type="InterPro" id="IPR001138">
    <property type="entry name" value="Zn2Cys6_DnaBD"/>
</dbReference>
<dbReference type="EMBL" id="CP090164">
    <property type="protein sequence ID" value="UJO14024.1"/>
    <property type="molecule type" value="Genomic_DNA"/>
</dbReference>